<dbReference type="Gene3D" id="3.40.630.30">
    <property type="match status" value="1"/>
</dbReference>
<dbReference type="InterPro" id="IPR000182">
    <property type="entry name" value="GNAT_dom"/>
</dbReference>
<accession>A0A4V2F5D9</accession>
<feature type="domain" description="N-acetyltransferase" evidence="1">
    <location>
        <begin position="45"/>
        <end position="96"/>
    </location>
</feature>
<sequence length="215" mass="24616">MSKVEIFIADDSHFEFAEEICEVIDESARVRGTGIAKRTPEYIKTKMQNRNAVIAVQGNRFAGFCYIEVWGHDKFVAHSGLIVHPDFRNMGLAKQIKEFTFNYSLKKYPTSKIFGITTGLAVMKINSELGYKPVTFSELTDDPNFWGGCKTCPNYAILTAKEHKMCLCTGMLYDPAKQVKKKQKWFDEKVLKRLKKIKQSMLLANKQLALWIKLS</sequence>
<dbReference type="GO" id="GO:0016747">
    <property type="term" value="F:acyltransferase activity, transferring groups other than amino-acyl groups"/>
    <property type="evidence" value="ECO:0007669"/>
    <property type="project" value="InterPro"/>
</dbReference>
<dbReference type="Proteomes" id="UP000292262">
    <property type="component" value="Unassembled WGS sequence"/>
</dbReference>
<dbReference type="Pfam" id="PF00583">
    <property type="entry name" value="Acetyltransf_1"/>
    <property type="match status" value="1"/>
</dbReference>
<evidence type="ECO:0000313" key="3">
    <source>
        <dbReference type="Proteomes" id="UP000292262"/>
    </source>
</evidence>
<protein>
    <recommendedName>
        <fullName evidence="1">N-acetyltransferase domain-containing protein</fullName>
    </recommendedName>
</protein>
<reference evidence="2 3" key="1">
    <citation type="submission" date="2019-02" db="EMBL/GenBank/DDBJ databases">
        <title>Genomic Encyclopedia of Type Strains, Phase IV (KMG-IV): sequencing the most valuable type-strain genomes for metagenomic binning, comparative biology and taxonomic classification.</title>
        <authorList>
            <person name="Goeker M."/>
        </authorList>
    </citation>
    <scope>NUCLEOTIDE SEQUENCE [LARGE SCALE GENOMIC DNA]</scope>
    <source>
        <strain evidence="2 3">DSM 17196</strain>
    </source>
</reference>
<name>A0A4V2F5D9_9FLAO</name>
<keyword evidence="3" id="KW-1185">Reference proteome</keyword>
<dbReference type="CDD" id="cd04301">
    <property type="entry name" value="NAT_SF"/>
    <property type="match status" value="1"/>
</dbReference>
<dbReference type="EMBL" id="SGXE01000003">
    <property type="protein sequence ID" value="RZS92479.1"/>
    <property type="molecule type" value="Genomic_DNA"/>
</dbReference>
<dbReference type="SUPFAM" id="SSF55729">
    <property type="entry name" value="Acyl-CoA N-acyltransferases (Nat)"/>
    <property type="match status" value="1"/>
</dbReference>
<dbReference type="RefSeq" id="WP_130287159.1">
    <property type="nucleotide sequence ID" value="NZ_SGXE01000003.1"/>
</dbReference>
<comment type="caution">
    <text evidence="2">The sequence shown here is derived from an EMBL/GenBank/DDBJ whole genome shotgun (WGS) entry which is preliminary data.</text>
</comment>
<evidence type="ECO:0000313" key="2">
    <source>
        <dbReference type="EMBL" id="RZS92479.1"/>
    </source>
</evidence>
<dbReference type="AlphaFoldDB" id="A0A4V2F5D9"/>
<evidence type="ECO:0000259" key="1">
    <source>
        <dbReference type="Pfam" id="PF00583"/>
    </source>
</evidence>
<dbReference type="InterPro" id="IPR016181">
    <property type="entry name" value="Acyl_CoA_acyltransferase"/>
</dbReference>
<organism evidence="2 3">
    <name type="scientific">Aquimarina brevivitae</name>
    <dbReference type="NCBI Taxonomy" id="323412"/>
    <lineage>
        <taxon>Bacteria</taxon>
        <taxon>Pseudomonadati</taxon>
        <taxon>Bacteroidota</taxon>
        <taxon>Flavobacteriia</taxon>
        <taxon>Flavobacteriales</taxon>
        <taxon>Flavobacteriaceae</taxon>
        <taxon>Aquimarina</taxon>
    </lineage>
</organism>
<gene>
    <name evidence="2" type="ORF">EV197_2617</name>
</gene>
<dbReference type="OrthoDB" id="9812988at2"/>
<proteinExistence type="predicted"/>